<accession>A0A077AX54</accession>
<dbReference type="EMBL" id="CP008941">
    <property type="protein sequence ID" value="AIK96559.1"/>
    <property type="molecule type" value="Genomic_DNA"/>
</dbReference>
<feature type="coiled-coil region" evidence="1">
    <location>
        <begin position="57"/>
        <end position="90"/>
    </location>
</feature>
<gene>
    <name evidence="3" type="ORF">ID47_07145</name>
</gene>
<protein>
    <submittedName>
        <fullName evidence="3">Uncharacterized protein</fullName>
    </submittedName>
</protein>
<keyword evidence="1" id="KW-0175">Coiled coil</keyword>
<name>A0A077AX54_9PROT</name>
<evidence type="ECO:0000256" key="1">
    <source>
        <dbReference type="SAM" id="Coils"/>
    </source>
</evidence>
<dbReference type="HOGENOM" id="CLU_1145563_0_0_5"/>
<dbReference type="RefSeq" id="WP_038465082.1">
    <property type="nucleotide sequence ID" value="NZ_CP008941.1"/>
</dbReference>
<organism evidence="3 4">
    <name type="scientific">Candidatus Odyssella acanthamoebae</name>
    <dbReference type="NCBI Taxonomy" id="91604"/>
    <lineage>
        <taxon>Bacteria</taxon>
        <taxon>Pseudomonadati</taxon>
        <taxon>Pseudomonadota</taxon>
        <taxon>Alphaproteobacteria</taxon>
        <taxon>Holosporales</taxon>
        <taxon>Candidatus Paracaedibacteraceae</taxon>
        <taxon>Candidatus Odyssella</taxon>
    </lineage>
</organism>
<evidence type="ECO:0000256" key="2">
    <source>
        <dbReference type="SAM" id="SignalP"/>
    </source>
</evidence>
<feature type="signal peptide" evidence="2">
    <location>
        <begin position="1"/>
        <end position="26"/>
    </location>
</feature>
<sequence length="242" mass="27560">MKFSFFKIISLACFIINLVFSQLTLATETKEDSIPSTLKRSPSEEELLQLQDKRDQLLKQQQRNLEIEKLKEEIEQLEAAELNKEKEQDLPPSMFIPSTISEPSKTLLEVIPETPWSGSITVSNRFGPFPTKQQPYSIGKIIVNVLNSDSQVLQSIESAEHPFKSRLIQLPHNVRAIHAHFLDAVCQTTLAQGSYSPLDQDTRKIKIIFKNEKGRIVSTGRGRNVCQIVYPDQLKCVIEVRK</sequence>
<reference evidence="3 4" key="1">
    <citation type="submission" date="2014-07" db="EMBL/GenBank/DDBJ databases">
        <title>Comparative genomic insights into amoeba endosymbionts belonging to the families of Holosporaceae and Candidatus Midichloriaceae within Rickettsiales.</title>
        <authorList>
            <person name="Wang Z."/>
            <person name="Wu M."/>
        </authorList>
    </citation>
    <scope>NUCLEOTIDE SEQUENCE [LARGE SCALE GENOMIC DNA]</scope>
    <source>
        <strain evidence="3">PRA3</strain>
    </source>
</reference>
<dbReference type="AlphaFoldDB" id="A0A077AX54"/>
<evidence type="ECO:0000313" key="4">
    <source>
        <dbReference type="Proteomes" id="UP000028926"/>
    </source>
</evidence>
<evidence type="ECO:0000313" key="3">
    <source>
        <dbReference type="EMBL" id="AIK96559.1"/>
    </source>
</evidence>
<dbReference type="KEGG" id="paca:ID47_07145"/>
<proteinExistence type="predicted"/>
<keyword evidence="4" id="KW-1185">Reference proteome</keyword>
<feature type="chain" id="PRO_5001717081" evidence="2">
    <location>
        <begin position="27"/>
        <end position="242"/>
    </location>
</feature>
<dbReference type="Proteomes" id="UP000028926">
    <property type="component" value="Chromosome"/>
</dbReference>
<keyword evidence="2" id="KW-0732">Signal</keyword>